<evidence type="ECO:0000313" key="3">
    <source>
        <dbReference type="Proteomes" id="UP000243096"/>
    </source>
</evidence>
<reference evidence="2 3" key="1">
    <citation type="submission" date="2018-01" db="EMBL/GenBank/DDBJ databases">
        <title>Genomic Encyclopedia of Type Strains, Phase III (KMG-III): the genomes of soil and plant-associated and newly described type strains.</title>
        <authorList>
            <person name="Whitman W."/>
        </authorList>
    </citation>
    <scope>NUCLEOTIDE SEQUENCE [LARGE SCALE GENOMIC DNA]</scope>
    <source>
        <strain evidence="2 3">HKI456</strain>
    </source>
</reference>
<keyword evidence="1" id="KW-1133">Transmembrane helix</keyword>
<sequence>MSYLTWMIGVGAALYAGFASAMWFETNRGSMRIPCPGRTAPTEESKRRTGS</sequence>
<keyword evidence="1" id="KW-0812">Transmembrane</keyword>
<evidence type="ECO:0008006" key="4">
    <source>
        <dbReference type="Google" id="ProtNLM"/>
    </source>
</evidence>
<dbReference type="Proteomes" id="UP000243096">
    <property type="component" value="Unassembled WGS sequence"/>
</dbReference>
<gene>
    <name evidence="2" type="ORF">B0O95_104139</name>
</gene>
<proteinExistence type="predicted"/>
<dbReference type="EMBL" id="PRDW01000004">
    <property type="protein sequence ID" value="PPB84188.1"/>
    <property type="molecule type" value="Genomic_DNA"/>
</dbReference>
<keyword evidence="1" id="KW-0472">Membrane</keyword>
<feature type="transmembrane region" description="Helical" evidence="1">
    <location>
        <begin position="6"/>
        <end position="24"/>
    </location>
</feature>
<keyword evidence="3" id="KW-1185">Reference proteome</keyword>
<protein>
    <recommendedName>
        <fullName evidence="4">Cyd operon protein YbgT</fullName>
    </recommendedName>
</protein>
<evidence type="ECO:0000256" key="1">
    <source>
        <dbReference type="SAM" id="Phobius"/>
    </source>
</evidence>
<evidence type="ECO:0000313" key="2">
    <source>
        <dbReference type="EMBL" id="PPB84188.1"/>
    </source>
</evidence>
<name>A0A2P5KBV2_9BURK</name>
<accession>A0A2P5KBV2</accession>
<dbReference type="AlphaFoldDB" id="A0A2P5KBV2"/>
<comment type="caution">
    <text evidence="2">The sequence shown here is derived from an EMBL/GenBank/DDBJ whole genome shotgun (WGS) entry which is preliminary data.</text>
</comment>
<organism evidence="2 3">
    <name type="scientific">Mycetohabitans endofungorum</name>
    <dbReference type="NCBI Taxonomy" id="417203"/>
    <lineage>
        <taxon>Bacteria</taxon>
        <taxon>Pseudomonadati</taxon>
        <taxon>Pseudomonadota</taxon>
        <taxon>Betaproteobacteria</taxon>
        <taxon>Burkholderiales</taxon>
        <taxon>Burkholderiaceae</taxon>
        <taxon>Mycetohabitans</taxon>
    </lineage>
</organism>